<dbReference type="InterPro" id="IPR017853">
    <property type="entry name" value="GH"/>
</dbReference>
<dbReference type="PANTHER" id="PTHR34142:SF1">
    <property type="entry name" value="GLYCOSIDE HYDROLASE FAMILY 5 DOMAIN-CONTAINING PROTEIN"/>
    <property type="match status" value="1"/>
</dbReference>
<name>A0ABU1QXU6_9BACT</name>
<dbReference type="Pfam" id="PF00150">
    <property type="entry name" value="Cellulase"/>
    <property type="match status" value="1"/>
</dbReference>
<feature type="signal peptide" evidence="4">
    <location>
        <begin position="1"/>
        <end position="15"/>
    </location>
</feature>
<dbReference type="PANTHER" id="PTHR34142">
    <property type="entry name" value="ENDO-BETA-1,4-GLUCANASE A"/>
    <property type="match status" value="1"/>
</dbReference>
<reference evidence="6 7" key="1">
    <citation type="submission" date="2023-07" db="EMBL/GenBank/DDBJ databases">
        <title>Sorghum-associated microbial communities from plants grown in Nebraska, USA.</title>
        <authorList>
            <person name="Schachtman D."/>
        </authorList>
    </citation>
    <scope>NUCLEOTIDE SEQUENCE [LARGE SCALE GENOMIC DNA]</scope>
    <source>
        <strain evidence="6 7">BE57</strain>
    </source>
</reference>
<dbReference type="GO" id="GO:0016985">
    <property type="term" value="F:mannan endo-1,4-beta-mannosidase activity"/>
    <property type="evidence" value="ECO:0007669"/>
    <property type="project" value="UniProtKB-EC"/>
</dbReference>
<dbReference type="SUPFAM" id="SSF51445">
    <property type="entry name" value="(Trans)glycosidases"/>
    <property type="match status" value="1"/>
</dbReference>
<keyword evidence="2 3" id="KW-0326">Glycosidase</keyword>
<dbReference type="EC" id="3.2.1.78" evidence="6"/>
<dbReference type="EMBL" id="JAVDTI010000003">
    <property type="protein sequence ID" value="MDR6805983.1"/>
    <property type="molecule type" value="Genomic_DNA"/>
</dbReference>
<evidence type="ECO:0000256" key="1">
    <source>
        <dbReference type="ARBA" id="ARBA00022801"/>
    </source>
</evidence>
<evidence type="ECO:0000259" key="5">
    <source>
        <dbReference type="Pfam" id="PF00150"/>
    </source>
</evidence>
<feature type="domain" description="Glycoside hydrolase family 5" evidence="5">
    <location>
        <begin position="48"/>
        <end position="305"/>
    </location>
</feature>
<evidence type="ECO:0000256" key="4">
    <source>
        <dbReference type="SAM" id="SignalP"/>
    </source>
</evidence>
<accession>A0ABU1QXU6</accession>
<feature type="chain" id="PRO_5045803359" evidence="4">
    <location>
        <begin position="16"/>
        <end position="352"/>
    </location>
</feature>
<keyword evidence="1 3" id="KW-0378">Hydrolase</keyword>
<protein>
    <submittedName>
        <fullName evidence="6">Mannan endo-1,4-beta-mannosidase</fullName>
        <ecNumber evidence="6">3.2.1.78</ecNumber>
    </submittedName>
</protein>
<evidence type="ECO:0000313" key="7">
    <source>
        <dbReference type="Proteomes" id="UP001264980"/>
    </source>
</evidence>
<evidence type="ECO:0000313" key="6">
    <source>
        <dbReference type="EMBL" id="MDR6805983.1"/>
    </source>
</evidence>
<gene>
    <name evidence="6" type="ORF">J2W84_003031</name>
</gene>
<dbReference type="InterPro" id="IPR001547">
    <property type="entry name" value="Glyco_hydro_5"/>
</dbReference>
<dbReference type="PROSITE" id="PS51257">
    <property type="entry name" value="PROKAR_LIPOPROTEIN"/>
    <property type="match status" value="1"/>
</dbReference>
<dbReference type="Proteomes" id="UP001264980">
    <property type="component" value="Unassembled WGS sequence"/>
</dbReference>
<proteinExistence type="inferred from homology"/>
<keyword evidence="4" id="KW-0732">Signal</keyword>
<dbReference type="RefSeq" id="WP_309984384.1">
    <property type="nucleotide sequence ID" value="NZ_JAVDTI010000003.1"/>
</dbReference>
<sequence>MKHLLLILLAGAVFAACHESDHSNSDDTPISPNSDGLHVIDGKFVADAAGNKLVLRGVNMGSAFADGFGMAEIPEIEKTGANAVRLVLQRQYDNSGTGTMTAAQIEPLITSCIDKGMVPVLELHDYTGTSDVSGSLGQATAWWTSGDMKPMLLKYQKSIIINIANEPDDGSATSDTYSAANMDAVRNLRAAGYSCPLMIDAPGWGKDPEFFVQHGKELMDADPLHNLILSVHTYWPTTGAFGNYSDAQITAYLNNLGSSGLPIVLGEIAAIDDQDTNGIKPINYKLIMRLCQQNQLGYLVWWWGFATPAGSNNAESMTPDGAYSGLLGTGKIMAVTDANSIKNTAQRAVGLK</sequence>
<evidence type="ECO:0000256" key="3">
    <source>
        <dbReference type="RuleBase" id="RU361153"/>
    </source>
</evidence>
<evidence type="ECO:0000256" key="2">
    <source>
        <dbReference type="ARBA" id="ARBA00023295"/>
    </source>
</evidence>
<dbReference type="Gene3D" id="3.20.20.80">
    <property type="entry name" value="Glycosidases"/>
    <property type="match status" value="1"/>
</dbReference>
<organism evidence="6 7">
    <name type="scientific">Dyadobacter fermentans</name>
    <dbReference type="NCBI Taxonomy" id="94254"/>
    <lineage>
        <taxon>Bacteria</taxon>
        <taxon>Pseudomonadati</taxon>
        <taxon>Bacteroidota</taxon>
        <taxon>Cytophagia</taxon>
        <taxon>Cytophagales</taxon>
        <taxon>Spirosomataceae</taxon>
        <taxon>Dyadobacter</taxon>
    </lineage>
</organism>
<keyword evidence="7" id="KW-1185">Reference proteome</keyword>
<comment type="similarity">
    <text evidence="3">Belongs to the glycosyl hydrolase 5 (cellulase A) family.</text>
</comment>
<comment type="caution">
    <text evidence="6">The sequence shown here is derived from an EMBL/GenBank/DDBJ whole genome shotgun (WGS) entry which is preliminary data.</text>
</comment>